<evidence type="ECO:0000313" key="3">
    <source>
        <dbReference type="Proteomes" id="UP000031197"/>
    </source>
</evidence>
<dbReference type="OrthoDB" id="6227277at2"/>
<reference evidence="2 3" key="1">
    <citation type="submission" date="2014-12" db="EMBL/GenBank/DDBJ databases">
        <title>Genome sequencing of Alteromonas marina AD001.</title>
        <authorList>
            <person name="Adrian T.G.S."/>
            <person name="Chan K.G."/>
        </authorList>
    </citation>
    <scope>NUCLEOTIDE SEQUENCE [LARGE SCALE GENOMIC DNA]</scope>
    <source>
        <strain evidence="2 3">AD001</strain>
    </source>
</reference>
<keyword evidence="1" id="KW-0812">Transmembrane</keyword>
<dbReference type="RefSeq" id="WP_039221767.1">
    <property type="nucleotide sequence ID" value="NZ_JWLW01000023.1"/>
</dbReference>
<keyword evidence="3" id="KW-1185">Reference proteome</keyword>
<feature type="transmembrane region" description="Helical" evidence="1">
    <location>
        <begin position="55"/>
        <end position="76"/>
    </location>
</feature>
<name>A0A0B3XRP1_9ALTE</name>
<comment type="caution">
    <text evidence="2">The sequence shown here is derived from an EMBL/GenBank/DDBJ whole genome shotgun (WGS) entry which is preliminary data.</text>
</comment>
<accession>A0A0B3XRP1</accession>
<keyword evidence="1" id="KW-1133">Transmembrane helix</keyword>
<gene>
    <name evidence="2" type="ORF">RJ41_13650</name>
</gene>
<organism evidence="2 3">
    <name type="scientific">Alteromonas marina</name>
    <dbReference type="NCBI Taxonomy" id="203795"/>
    <lineage>
        <taxon>Bacteria</taxon>
        <taxon>Pseudomonadati</taxon>
        <taxon>Pseudomonadota</taxon>
        <taxon>Gammaproteobacteria</taxon>
        <taxon>Alteromonadales</taxon>
        <taxon>Alteromonadaceae</taxon>
        <taxon>Alteromonas/Salinimonas group</taxon>
        <taxon>Alteromonas</taxon>
    </lineage>
</organism>
<protein>
    <submittedName>
        <fullName evidence="2">Uncharacterized protein</fullName>
    </submittedName>
</protein>
<evidence type="ECO:0000256" key="1">
    <source>
        <dbReference type="SAM" id="Phobius"/>
    </source>
</evidence>
<proteinExistence type="predicted"/>
<dbReference type="EMBL" id="JWLW01000023">
    <property type="protein sequence ID" value="KHT50816.1"/>
    <property type="molecule type" value="Genomic_DNA"/>
</dbReference>
<sequence>MSNFDDKLAQHISGISKEKQPERDLWRGIELGITSQQGDASQDDASSSTVTSKQWMAIAASVCLVIVLWFAAPFAFKAEESRSDGYALIDAMSMQQQQQVNSLLASYESTTALTEDWQEQLKELDDAADVIKAALKDDPDNSALIKMLHHVYQQQIALIERVHAPKWQQI</sequence>
<evidence type="ECO:0000313" key="2">
    <source>
        <dbReference type="EMBL" id="KHT50816.1"/>
    </source>
</evidence>
<keyword evidence="1" id="KW-0472">Membrane</keyword>
<dbReference type="AlphaFoldDB" id="A0A0B3XRP1"/>
<dbReference type="Proteomes" id="UP000031197">
    <property type="component" value="Unassembled WGS sequence"/>
</dbReference>